<keyword evidence="2" id="KW-0378">Hydrolase</keyword>
<keyword evidence="6" id="KW-1185">Reference proteome</keyword>
<reference evidence="5 6" key="1">
    <citation type="journal article" date="2019" name="Int. J. Syst. Evol. Microbiol.">
        <title>The Global Catalogue of Microorganisms (GCM) 10K type strain sequencing project: providing services to taxonomists for standard genome sequencing and annotation.</title>
        <authorList>
            <consortium name="The Broad Institute Genomics Platform"/>
            <consortium name="The Broad Institute Genome Sequencing Center for Infectious Disease"/>
            <person name="Wu L."/>
            <person name="Ma J."/>
        </authorList>
    </citation>
    <scope>NUCLEOTIDE SEQUENCE [LARGE SCALE GENOMIC DNA]</scope>
    <source>
        <strain evidence="5 6">JCM 16259</strain>
    </source>
</reference>
<evidence type="ECO:0000313" key="6">
    <source>
        <dbReference type="Proteomes" id="UP001500730"/>
    </source>
</evidence>
<evidence type="ECO:0000256" key="2">
    <source>
        <dbReference type="ARBA" id="ARBA00022801"/>
    </source>
</evidence>
<dbReference type="Pfam" id="PF13223">
    <property type="entry name" value="DUF4031"/>
    <property type="match status" value="1"/>
</dbReference>
<gene>
    <name evidence="5" type="ORF">GCM10009858_01190</name>
</gene>
<accession>A0ABN3KNA0</accession>
<comment type="caution">
    <text evidence="5">The sequence shown here is derived from an EMBL/GenBank/DDBJ whole genome shotgun (WGS) entry which is preliminary data.</text>
</comment>
<dbReference type="CDD" id="cd02883">
    <property type="entry name" value="NUDIX_Hydrolase"/>
    <property type="match status" value="1"/>
</dbReference>
<keyword evidence="3" id="KW-0460">Magnesium</keyword>
<dbReference type="Proteomes" id="UP001500730">
    <property type="component" value="Unassembled WGS sequence"/>
</dbReference>
<dbReference type="InterPro" id="IPR015797">
    <property type="entry name" value="NUDIX_hydrolase-like_dom_sf"/>
</dbReference>
<organism evidence="5 6">
    <name type="scientific">Terrabacter carboxydivorans</name>
    <dbReference type="NCBI Taxonomy" id="619730"/>
    <lineage>
        <taxon>Bacteria</taxon>
        <taxon>Bacillati</taxon>
        <taxon>Actinomycetota</taxon>
        <taxon>Actinomycetes</taxon>
        <taxon>Micrococcales</taxon>
        <taxon>Intrasporangiaceae</taxon>
        <taxon>Terrabacter</taxon>
    </lineage>
</organism>
<dbReference type="PROSITE" id="PS51462">
    <property type="entry name" value="NUDIX"/>
    <property type="match status" value="1"/>
</dbReference>
<dbReference type="Gene3D" id="3.90.79.10">
    <property type="entry name" value="Nucleoside Triphosphate Pyrophosphohydrolase"/>
    <property type="match status" value="1"/>
</dbReference>
<proteinExistence type="predicted"/>
<dbReference type="SUPFAM" id="SSF55811">
    <property type="entry name" value="Nudix"/>
    <property type="match status" value="1"/>
</dbReference>
<feature type="domain" description="Nudix hydrolase" evidence="4">
    <location>
        <begin position="118"/>
        <end position="253"/>
    </location>
</feature>
<dbReference type="Pfam" id="PF00293">
    <property type="entry name" value="NUDIX"/>
    <property type="match status" value="1"/>
</dbReference>
<dbReference type="InterPro" id="IPR000086">
    <property type="entry name" value="NUDIX_hydrolase_dom"/>
</dbReference>
<dbReference type="PANTHER" id="PTHR43046">
    <property type="entry name" value="GDP-MANNOSE MANNOSYL HYDROLASE"/>
    <property type="match status" value="1"/>
</dbReference>
<evidence type="ECO:0000256" key="3">
    <source>
        <dbReference type="ARBA" id="ARBA00022842"/>
    </source>
</evidence>
<dbReference type="InterPro" id="IPR025109">
    <property type="entry name" value="DUF4031"/>
</dbReference>
<comment type="cofactor">
    <cofactor evidence="1">
        <name>Mg(2+)</name>
        <dbReference type="ChEBI" id="CHEBI:18420"/>
    </cofactor>
</comment>
<dbReference type="EMBL" id="BAAARE010000001">
    <property type="protein sequence ID" value="GAA2467762.1"/>
    <property type="molecule type" value="Genomic_DNA"/>
</dbReference>
<evidence type="ECO:0000313" key="5">
    <source>
        <dbReference type="EMBL" id="GAA2467762.1"/>
    </source>
</evidence>
<name>A0ABN3KNA0_9MICO</name>
<dbReference type="PANTHER" id="PTHR43046:SF12">
    <property type="entry name" value="GDP-MANNOSE MANNOSYL HYDROLASE"/>
    <property type="match status" value="1"/>
</dbReference>
<evidence type="ECO:0000259" key="4">
    <source>
        <dbReference type="PROSITE" id="PS51462"/>
    </source>
</evidence>
<dbReference type="RefSeq" id="WP_344252170.1">
    <property type="nucleotide sequence ID" value="NZ_BAAARE010000001.1"/>
</dbReference>
<evidence type="ECO:0000256" key="1">
    <source>
        <dbReference type="ARBA" id="ARBA00001946"/>
    </source>
</evidence>
<sequence>MTVWIDQPIWPAHGRLFAHLVSDASYDELHEVARAARLHPRSFDGDHYDVPEGRWQDAVDAGATPTTGVDLARRLNASGLRLRKRKRDRGVRRILDVSFPNGASDVDLVASDEPLDPARVLAAMVFVRDRRGDFVVVHSVRRGEWGSPGGWREEDETPVENAVRETLEETGLRLRHSDVIPCGYERFTPRTDDNVFARDKPFLQVFRTRLDDARPTITDGDDGIHETRWVTPQEYAELCGHLFWWPLAVEVFPDLRDLARPL</sequence>
<protein>
    <recommendedName>
        <fullName evidence="4">Nudix hydrolase domain-containing protein</fullName>
    </recommendedName>
</protein>